<accession>A0ABW3MBD9</accession>
<evidence type="ECO:0000313" key="3">
    <source>
        <dbReference type="EMBL" id="MFD1047958.1"/>
    </source>
</evidence>
<keyword evidence="2" id="KW-0812">Transmembrane</keyword>
<keyword evidence="4" id="KW-1185">Reference proteome</keyword>
<proteinExistence type="predicted"/>
<keyword evidence="2" id="KW-1133">Transmembrane helix</keyword>
<feature type="transmembrane region" description="Helical" evidence="2">
    <location>
        <begin position="74"/>
        <end position="103"/>
    </location>
</feature>
<dbReference type="Proteomes" id="UP001597045">
    <property type="component" value="Unassembled WGS sequence"/>
</dbReference>
<feature type="non-terminal residue" evidence="3">
    <location>
        <position position="1"/>
    </location>
</feature>
<name>A0ABW3MBD9_9PSEU</name>
<dbReference type="EMBL" id="JBHTIS010001330">
    <property type="protein sequence ID" value="MFD1047958.1"/>
    <property type="molecule type" value="Genomic_DNA"/>
</dbReference>
<reference evidence="4" key="1">
    <citation type="journal article" date="2019" name="Int. J. Syst. Evol. Microbiol.">
        <title>The Global Catalogue of Microorganisms (GCM) 10K type strain sequencing project: providing services to taxonomists for standard genome sequencing and annotation.</title>
        <authorList>
            <consortium name="The Broad Institute Genomics Platform"/>
            <consortium name="The Broad Institute Genome Sequencing Center for Infectious Disease"/>
            <person name="Wu L."/>
            <person name="Ma J."/>
        </authorList>
    </citation>
    <scope>NUCLEOTIDE SEQUENCE [LARGE SCALE GENOMIC DNA]</scope>
    <source>
        <strain evidence="4">JCM 31486</strain>
    </source>
</reference>
<comment type="caution">
    <text evidence="3">The sequence shown here is derived from an EMBL/GenBank/DDBJ whole genome shotgun (WGS) entry which is preliminary data.</text>
</comment>
<evidence type="ECO:0000313" key="4">
    <source>
        <dbReference type="Proteomes" id="UP001597045"/>
    </source>
</evidence>
<evidence type="ECO:0000256" key="2">
    <source>
        <dbReference type="SAM" id="Phobius"/>
    </source>
</evidence>
<organism evidence="3 4">
    <name type="scientific">Kibdelosporangium lantanae</name>
    <dbReference type="NCBI Taxonomy" id="1497396"/>
    <lineage>
        <taxon>Bacteria</taxon>
        <taxon>Bacillati</taxon>
        <taxon>Actinomycetota</taxon>
        <taxon>Actinomycetes</taxon>
        <taxon>Pseudonocardiales</taxon>
        <taxon>Pseudonocardiaceae</taxon>
        <taxon>Kibdelosporangium</taxon>
    </lineage>
</organism>
<feature type="region of interest" description="Disordered" evidence="1">
    <location>
        <begin position="1"/>
        <end position="23"/>
    </location>
</feature>
<evidence type="ECO:0000256" key="1">
    <source>
        <dbReference type="SAM" id="MobiDB-lite"/>
    </source>
</evidence>
<protein>
    <submittedName>
        <fullName evidence="3">Uncharacterized protein</fullName>
    </submittedName>
</protein>
<keyword evidence="2" id="KW-0472">Membrane</keyword>
<feature type="transmembrane region" description="Helical" evidence="2">
    <location>
        <begin position="115"/>
        <end position="138"/>
    </location>
</feature>
<sequence>HRVSLTDRQPGDRGPILSPRRQNRPPAYQFTVRRRADAGPRKARHFAFRSQTANTAGLSARVQFHITQLHVTTLVALSVVSSVMLIAIAHAALTVTWWALLWLASQVGRRALLPITARVAVDVALVVVSVFLGLPWWLAALAVPHRVLDIVEGRLGLLELRDETADPSLAEHGVRADHRVNARAGRFFTALKLRRELSTR</sequence>
<gene>
    <name evidence="3" type="ORF">ACFQ1S_21685</name>
</gene>